<proteinExistence type="predicted"/>
<feature type="transmembrane region" description="Helical" evidence="1">
    <location>
        <begin position="73"/>
        <end position="92"/>
    </location>
</feature>
<comment type="caution">
    <text evidence="3">The sequence shown here is derived from an EMBL/GenBank/DDBJ whole genome shotgun (WGS) entry which is preliminary data.</text>
</comment>
<dbReference type="OrthoDB" id="9767863at2"/>
<organism evidence="3 4">
    <name type="scientific">Solemya pervernicosa gill symbiont</name>
    <dbReference type="NCBI Taxonomy" id="642797"/>
    <lineage>
        <taxon>Bacteria</taxon>
        <taxon>Pseudomonadati</taxon>
        <taxon>Pseudomonadota</taxon>
        <taxon>Gammaproteobacteria</taxon>
        <taxon>sulfur-oxidizing symbionts</taxon>
    </lineage>
</organism>
<dbReference type="AlphaFoldDB" id="A0A1T2L8L1"/>
<keyword evidence="1" id="KW-0812">Transmembrane</keyword>
<reference evidence="3 4" key="1">
    <citation type="submission" date="2016-11" db="EMBL/GenBank/DDBJ databases">
        <title>Mixed transmission modes and dynamic genome evolution in an obligate animal-bacterial symbiosis.</title>
        <authorList>
            <person name="Russell S.L."/>
            <person name="Corbett-Detig R.B."/>
            <person name="Cavanaugh C.M."/>
        </authorList>
    </citation>
    <scope>NUCLEOTIDE SEQUENCE [LARGE SCALE GENOMIC DNA]</scope>
    <source>
        <strain evidence="3">Sveles-Q1</strain>
    </source>
</reference>
<gene>
    <name evidence="3" type="ORF">BOW53_03535</name>
</gene>
<evidence type="ECO:0000313" key="4">
    <source>
        <dbReference type="Proteomes" id="UP000191110"/>
    </source>
</evidence>
<accession>A0A1T2L8L1</accession>
<feature type="transmembrane region" description="Helical" evidence="1">
    <location>
        <begin position="32"/>
        <end position="52"/>
    </location>
</feature>
<dbReference type="RefSeq" id="WP_078482708.1">
    <property type="nucleotide sequence ID" value="NZ_MPRL01000009.1"/>
</dbReference>
<dbReference type="PANTHER" id="PTHR23028">
    <property type="entry name" value="ACETYLTRANSFERASE"/>
    <property type="match status" value="1"/>
</dbReference>
<keyword evidence="1" id="KW-1133">Transmembrane helix</keyword>
<sequence length="230" mass="26296">MLAYRKEIDGLRAIAVMAVFFHHLGLQLFSGGYVGVDVFFVISGYVIFRSILNELNENTFSVRLFYERRIRRTLPPLILVILLCLVAGLWILTPKEYIEMSKSAIAALFSVSNFYFNDNAGNYFSAAANTIPLLHTWSLGVEEQFYLLVPLLFLKPKKVGVLSRVRNTLLIVIALTFSYNLYEIYYRGGLHDAFYLPIARFWEISIGGLLALTESHWNSKSFPLKSYLVD</sequence>
<dbReference type="Proteomes" id="UP000191110">
    <property type="component" value="Unassembled WGS sequence"/>
</dbReference>
<dbReference type="GO" id="GO:0009103">
    <property type="term" value="P:lipopolysaccharide biosynthetic process"/>
    <property type="evidence" value="ECO:0007669"/>
    <property type="project" value="TreeGrafter"/>
</dbReference>
<keyword evidence="4" id="KW-1185">Reference proteome</keyword>
<evidence type="ECO:0000259" key="2">
    <source>
        <dbReference type="Pfam" id="PF01757"/>
    </source>
</evidence>
<name>A0A1T2L8L1_9GAMM</name>
<feature type="domain" description="Acyltransferase 3" evidence="2">
    <location>
        <begin position="6"/>
        <end position="221"/>
    </location>
</feature>
<dbReference type="InterPro" id="IPR002656">
    <property type="entry name" value="Acyl_transf_3_dom"/>
</dbReference>
<dbReference type="EMBL" id="MPRL01000009">
    <property type="protein sequence ID" value="OOZ41458.1"/>
    <property type="molecule type" value="Genomic_DNA"/>
</dbReference>
<dbReference type="InterPro" id="IPR050879">
    <property type="entry name" value="Acyltransferase_3"/>
</dbReference>
<dbReference type="Pfam" id="PF01757">
    <property type="entry name" value="Acyl_transf_3"/>
    <property type="match status" value="1"/>
</dbReference>
<dbReference type="PANTHER" id="PTHR23028:SF53">
    <property type="entry name" value="ACYL_TRANSF_3 DOMAIN-CONTAINING PROTEIN"/>
    <property type="match status" value="1"/>
</dbReference>
<dbReference type="GO" id="GO:0016020">
    <property type="term" value="C:membrane"/>
    <property type="evidence" value="ECO:0007669"/>
    <property type="project" value="TreeGrafter"/>
</dbReference>
<protein>
    <recommendedName>
        <fullName evidence="2">Acyltransferase 3 domain-containing protein</fullName>
    </recommendedName>
</protein>
<dbReference type="GO" id="GO:0016747">
    <property type="term" value="F:acyltransferase activity, transferring groups other than amino-acyl groups"/>
    <property type="evidence" value="ECO:0007669"/>
    <property type="project" value="InterPro"/>
</dbReference>
<evidence type="ECO:0000256" key="1">
    <source>
        <dbReference type="SAM" id="Phobius"/>
    </source>
</evidence>
<keyword evidence="1" id="KW-0472">Membrane</keyword>
<evidence type="ECO:0000313" key="3">
    <source>
        <dbReference type="EMBL" id="OOZ41458.1"/>
    </source>
</evidence>